<dbReference type="Pfam" id="PF13738">
    <property type="entry name" value="Pyr_redox_3"/>
    <property type="match status" value="1"/>
</dbReference>
<dbReference type="InterPro" id="IPR036188">
    <property type="entry name" value="FAD/NAD-bd_sf"/>
</dbReference>
<dbReference type="SUPFAM" id="SSF51905">
    <property type="entry name" value="FAD/NAD(P)-binding domain"/>
    <property type="match status" value="2"/>
</dbReference>
<gene>
    <name evidence="2" type="ORF">U6N30_15025</name>
</gene>
<dbReference type="PANTHER" id="PTHR43539">
    <property type="entry name" value="FLAVIN-BINDING MONOOXYGENASE-LIKE PROTEIN (AFU_ORTHOLOGUE AFUA_4G09220)"/>
    <property type="match status" value="1"/>
</dbReference>
<dbReference type="RefSeq" id="WP_324277902.1">
    <property type="nucleotide sequence ID" value="NZ_CP141261.1"/>
</dbReference>
<dbReference type="EC" id="1.14.13.-" evidence="2"/>
<reference evidence="2 3" key="1">
    <citation type="submission" date="2023-12" db="EMBL/GenBank/DDBJ databases">
        <title>Blastococcus brunescens sp. nov., an actonobacterium isolated from sandstone collected in sahara desert.</title>
        <authorList>
            <person name="Gtari M."/>
            <person name="Ghodhbane F."/>
        </authorList>
    </citation>
    <scope>NUCLEOTIDE SEQUENCE [LARGE SCALE GENOMIC DNA]</scope>
    <source>
        <strain evidence="2 3">BMG 8361</strain>
    </source>
</reference>
<dbReference type="GO" id="GO:0016491">
    <property type="term" value="F:oxidoreductase activity"/>
    <property type="evidence" value="ECO:0007669"/>
    <property type="project" value="UniProtKB-KW"/>
</dbReference>
<proteinExistence type="predicted"/>
<protein>
    <submittedName>
        <fullName evidence="2">NAD(P)/FAD-dependent oxidoreductase</fullName>
        <ecNumber evidence="2">1.14.13.-</ecNumber>
    </submittedName>
</protein>
<dbReference type="PANTHER" id="PTHR43539:SF78">
    <property type="entry name" value="FLAVIN-CONTAINING MONOOXYGENASE"/>
    <property type="match status" value="1"/>
</dbReference>
<dbReference type="Gene3D" id="3.50.50.60">
    <property type="entry name" value="FAD/NAD(P)-binding domain"/>
    <property type="match status" value="1"/>
</dbReference>
<keyword evidence="1 2" id="KW-0560">Oxidoreductase</keyword>
<evidence type="ECO:0000313" key="2">
    <source>
        <dbReference type="EMBL" id="WRL66590.1"/>
    </source>
</evidence>
<dbReference type="EMBL" id="CP141261">
    <property type="protein sequence ID" value="WRL66590.1"/>
    <property type="molecule type" value="Genomic_DNA"/>
</dbReference>
<name>A0ABZ1B701_9ACTN</name>
<organism evidence="2 3">
    <name type="scientific">Blastococcus brunescens</name>
    <dbReference type="NCBI Taxonomy" id="1564165"/>
    <lineage>
        <taxon>Bacteria</taxon>
        <taxon>Bacillati</taxon>
        <taxon>Actinomycetota</taxon>
        <taxon>Actinomycetes</taxon>
        <taxon>Geodermatophilales</taxon>
        <taxon>Geodermatophilaceae</taxon>
        <taxon>Blastococcus</taxon>
    </lineage>
</organism>
<evidence type="ECO:0000313" key="3">
    <source>
        <dbReference type="Proteomes" id="UP001324287"/>
    </source>
</evidence>
<keyword evidence="3" id="KW-1185">Reference proteome</keyword>
<evidence type="ECO:0000256" key="1">
    <source>
        <dbReference type="ARBA" id="ARBA00023002"/>
    </source>
</evidence>
<accession>A0ABZ1B701</accession>
<dbReference type="Proteomes" id="UP001324287">
    <property type="component" value="Chromosome"/>
</dbReference>
<dbReference type="InterPro" id="IPR050982">
    <property type="entry name" value="Auxin_biosynth/cation_transpt"/>
</dbReference>
<sequence>MVGPVRRAAVQHLPAALRTARRPVPREFGQFPTRDQYVAYLRHYAERRGVRVEHGVEVTRLQPAVGGGWQVRTNQGERRADHVVVATGVFNRPKPADWPGRDEFRGTLLHAVAYRNAAPFQGRDVLVVGAGSTGFEVAHELATHGARRVRLSVRTAPNILLRMMGGLPADLPVPLFLHLPTAWVDRLLLFMQRRVIGDLSAHGLRPPTEGPISQLLRRGAGTAVVDREVVDAIRSGAFEVVPAVERLDPDGAVLADGKRVDVDTIIEATGYSTGLAELVGHLGVLDDRELPLDGEGAEVAPGLRFVGFVPRPGITGYVGHAARRVGREIAAGRRAPARARALSASSSTG</sequence>